<dbReference type="RefSeq" id="WP_254089534.1">
    <property type="nucleotide sequence ID" value="NZ_JAHESC010000007.1"/>
</dbReference>
<dbReference type="InterPro" id="IPR000674">
    <property type="entry name" value="Ald_Oxase/Xan_DH_a/b"/>
</dbReference>
<gene>
    <name evidence="2" type="ORF">KK078_06990</name>
</gene>
<dbReference type="InterPro" id="IPR036856">
    <property type="entry name" value="Ald_Oxase/Xan_DH_a/b_sf"/>
</dbReference>
<dbReference type="AlphaFoldDB" id="A0AAP2D722"/>
<dbReference type="Pfam" id="PF02738">
    <property type="entry name" value="MoCoBD_1"/>
    <property type="match status" value="1"/>
</dbReference>
<dbReference type="Pfam" id="PF20256">
    <property type="entry name" value="MoCoBD_2"/>
    <property type="match status" value="1"/>
</dbReference>
<dbReference type="Gene3D" id="3.90.1170.50">
    <property type="entry name" value="Aldehyde oxidase/xanthine dehydrogenase, a/b hammerhead"/>
    <property type="match status" value="1"/>
</dbReference>
<dbReference type="GO" id="GO:0016491">
    <property type="term" value="F:oxidoreductase activity"/>
    <property type="evidence" value="ECO:0007669"/>
    <property type="project" value="InterPro"/>
</dbReference>
<evidence type="ECO:0000259" key="1">
    <source>
        <dbReference type="SMART" id="SM01008"/>
    </source>
</evidence>
<dbReference type="SUPFAM" id="SSF54665">
    <property type="entry name" value="CO dehydrogenase molybdoprotein N-domain-like"/>
    <property type="match status" value="1"/>
</dbReference>
<evidence type="ECO:0000313" key="2">
    <source>
        <dbReference type="EMBL" id="MBT1686294.1"/>
    </source>
</evidence>
<dbReference type="Proteomes" id="UP001319180">
    <property type="component" value="Unassembled WGS sequence"/>
</dbReference>
<dbReference type="Gene3D" id="3.30.365.10">
    <property type="entry name" value="Aldehyde oxidase/xanthine dehydrogenase, molybdopterin binding domain"/>
    <property type="match status" value="4"/>
</dbReference>
<protein>
    <submittedName>
        <fullName evidence="2">Xanthine dehydrogenase family protein molybdopterin-binding subunit</fullName>
    </submittedName>
</protein>
<comment type="caution">
    <text evidence="2">The sequence shown here is derived from an EMBL/GenBank/DDBJ whole genome shotgun (WGS) entry which is preliminary data.</text>
</comment>
<proteinExistence type="predicted"/>
<sequence length="754" mass="82303">MTATASVGQPINRLEGKLKVTGAAQYAGDYPVDGLLYGYVVNSTITRGKIINIETRAAMTLDGVVEVFTHENRPKLAWFDMQYADMDAPPGSVFKPLHDAEVLFNGQPIALVVARDFETARYAATLVKVLYQAEAFAACLDDNLEKARAPKIGMASVLKPPPPKPTGNFEEAYNNSPVKVSVEIKHGAEHHNPLELFATTTLYEGEGKLTIYDKTQGTINNQLFVANVFGLHYKNVRVLAPFVGGGFGSGLRPQYQLFLCVLAALQLKRSVRLTLDRQQMFPFCHRPQTIQRLKFSADENGRITALNHAAIGETSQYEDYTEIVSDWSHRLYPAPNTLFEYKLVPLDVHTPIDMRAPGGSTGMHAIECTLDELAYALNTDPLELRLKNYSDLDPSKGKPFTSKELKQCYLKAAEQFGWEKRNPIPGSMTRGNKLIGYGMATGIWDAYQFPARVEAILTAEGKLILNNAVTDIGTGTMTVMTQIAADALGVSLADVTFQYGDSKHPFSMFQGGSAATASTGVGIVMAAKALRKKILEKAKRIPGSPLKGIAGDDLVFGDGKIASRHDPSKYVSLGDVVAANNGRPIKTTNMGKPHLVKLRKYSKAAHSAAFVEVEIDKDLKTINVTRAVTAVAAGTIVNPKTARSQILGSMVWSISKALREESMLDENLGKYINPNLAEYHIPVHADIHALDVIFADEKDELINELGIKGVGEIGLVAMPAAISNAVFHATGKRLYKLPMHFNELLENETVSDNP</sequence>
<dbReference type="SMART" id="SM01008">
    <property type="entry name" value="Ald_Xan_dh_C"/>
    <property type="match status" value="1"/>
</dbReference>
<dbReference type="InterPro" id="IPR016208">
    <property type="entry name" value="Ald_Oxase/xanthine_DH-like"/>
</dbReference>
<dbReference type="InterPro" id="IPR046867">
    <property type="entry name" value="AldOxase/xan_DH_MoCoBD2"/>
</dbReference>
<organism evidence="2 3">
    <name type="scientific">Dawidia soli</name>
    <dbReference type="NCBI Taxonomy" id="2782352"/>
    <lineage>
        <taxon>Bacteria</taxon>
        <taxon>Pseudomonadati</taxon>
        <taxon>Bacteroidota</taxon>
        <taxon>Cytophagia</taxon>
        <taxon>Cytophagales</taxon>
        <taxon>Chryseotaleaceae</taxon>
        <taxon>Dawidia</taxon>
    </lineage>
</organism>
<dbReference type="InterPro" id="IPR037165">
    <property type="entry name" value="AldOxase/xan_DH_Mopterin-bd_sf"/>
</dbReference>
<dbReference type="SUPFAM" id="SSF56003">
    <property type="entry name" value="Molybdenum cofactor-binding domain"/>
    <property type="match status" value="1"/>
</dbReference>
<reference evidence="2 3" key="1">
    <citation type="submission" date="2021-05" db="EMBL/GenBank/DDBJ databases">
        <title>A Polyphasic approach of four new species of the genus Ohtaekwangia: Ohtaekwangia histidinii sp. nov., Ohtaekwangia cretensis sp. nov., Ohtaekwangia indiensis sp. nov., Ohtaekwangia reichenbachii sp. nov. from diverse environment.</title>
        <authorList>
            <person name="Octaviana S."/>
        </authorList>
    </citation>
    <scope>NUCLEOTIDE SEQUENCE [LARGE SCALE GENOMIC DNA]</scope>
    <source>
        <strain evidence="2 3">PWU37</strain>
    </source>
</reference>
<dbReference type="PANTHER" id="PTHR11908:SF153">
    <property type="entry name" value="DEHYDROGENASE"/>
    <property type="match status" value="1"/>
</dbReference>
<dbReference type="PANTHER" id="PTHR11908">
    <property type="entry name" value="XANTHINE DEHYDROGENASE"/>
    <property type="match status" value="1"/>
</dbReference>
<dbReference type="Pfam" id="PF01315">
    <property type="entry name" value="Ald_Xan_dh_C"/>
    <property type="match status" value="1"/>
</dbReference>
<feature type="domain" description="Aldehyde oxidase/xanthine dehydrogenase a/b hammerhead" evidence="1">
    <location>
        <begin position="21"/>
        <end position="135"/>
    </location>
</feature>
<dbReference type="GO" id="GO:0005506">
    <property type="term" value="F:iron ion binding"/>
    <property type="evidence" value="ECO:0007669"/>
    <property type="project" value="InterPro"/>
</dbReference>
<accession>A0AAP2D722</accession>
<name>A0AAP2D722_9BACT</name>
<dbReference type="InterPro" id="IPR008274">
    <property type="entry name" value="AldOxase/xan_DH_MoCoBD1"/>
</dbReference>
<evidence type="ECO:0000313" key="3">
    <source>
        <dbReference type="Proteomes" id="UP001319180"/>
    </source>
</evidence>
<keyword evidence="3" id="KW-1185">Reference proteome</keyword>
<dbReference type="EMBL" id="JAHESC010000007">
    <property type="protein sequence ID" value="MBT1686294.1"/>
    <property type="molecule type" value="Genomic_DNA"/>
</dbReference>